<keyword evidence="2" id="KW-1185">Reference proteome</keyword>
<dbReference type="RefSeq" id="WP_092535954.1">
    <property type="nucleotide sequence ID" value="NZ_FOWW01000012.1"/>
</dbReference>
<protein>
    <submittedName>
        <fullName evidence="1">Uncharacterized protein</fullName>
    </submittedName>
</protein>
<accession>A0A1I6AGI9</accession>
<proteinExistence type="predicted"/>
<dbReference type="Proteomes" id="UP000198727">
    <property type="component" value="Unassembled WGS sequence"/>
</dbReference>
<dbReference type="EMBL" id="FOWW01000012">
    <property type="protein sequence ID" value="SFQ67723.1"/>
    <property type="molecule type" value="Genomic_DNA"/>
</dbReference>
<reference evidence="2" key="1">
    <citation type="submission" date="2016-10" db="EMBL/GenBank/DDBJ databases">
        <authorList>
            <person name="Varghese N."/>
            <person name="Submissions S."/>
        </authorList>
    </citation>
    <scope>NUCLEOTIDE SEQUENCE [LARGE SCALE GENOMIC DNA]</scope>
    <source>
        <strain evidence="2">CGMCC 4.5579</strain>
    </source>
</reference>
<evidence type="ECO:0000313" key="2">
    <source>
        <dbReference type="Proteomes" id="UP000198727"/>
    </source>
</evidence>
<gene>
    <name evidence="1" type="ORF">SAMN05421810_11297</name>
</gene>
<organism evidence="1 2">
    <name type="scientific">Amycolatopsis arida</name>
    <dbReference type="NCBI Taxonomy" id="587909"/>
    <lineage>
        <taxon>Bacteria</taxon>
        <taxon>Bacillati</taxon>
        <taxon>Actinomycetota</taxon>
        <taxon>Actinomycetes</taxon>
        <taxon>Pseudonocardiales</taxon>
        <taxon>Pseudonocardiaceae</taxon>
        <taxon>Amycolatopsis</taxon>
    </lineage>
</organism>
<dbReference type="AlphaFoldDB" id="A0A1I6AGI9"/>
<name>A0A1I6AGI9_9PSEU</name>
<sequence>MTVLATSVYGFYDEARELALTATEDQLTGHGPATLLTVYVMRAEFTGEELSTYTPEELVRGAVDLGLVNGDTLREVELGGVTADGDAASARVLGRSSTTLRQLDFQREGDAWKVDLTPLLAAMDELLGQAAAQQDATVKAMVDQVVVNRYGEEVAASLREPLSD</sequence>
<dbReference type="OrthoDB" id="3556196at2"/>
<evidence type="ECO:0000313" key="1">
    <source>
        <dbReference type="EMBL" id="SFQ67723.1"/>
    </source>
</evidence>